<dbReference type="AlphaFoldDB" id="A0A8S1IXS6"/>
<dbReference type="GO" id="GO:0000176">
    <property type="term" value="C:nuclear exosome (RNase complex)"/>
    <property type="evidence" value="ECO:0007669"/>
    <property type="project" value="TreeGrafter"/>
</dbReference>
<dbReference type="Pfam" id="PF03725">
    <property type="entry name" value="RNase_PH_C"/>
    <property type="match status" value="1"/>
</dbReference>
<evidence type="ECO:0000259" key="6">
    <source>
        <dbReference type="Pfam" id="PF01138"/>
    </source>
</evidence>
<gene>
    <name evidence="8" type="ORF">OSTQU699_LOCUS5387</name>
</gene>
<evidence type="ECO:0000313" key="8">
    <source>
        <dbReference type="EMBL" id="CAD7700028.1"/>
    </source>
</evidence>
<dbReference type="PANTHER" id="PTHR11953:SF0">
    <property type="entry name" value="EXOSOME COMPLEX COMPONENT RRP41"/>
    <property type="match status" value="1"/>
</dbReference>
<dbReference type="GO" id="GO:0016075">
    <property type="term" value="P:rRNA catabolic process"/>
    <property type="evidence" value="ECO:0007669"/>
    <property type="project" value="TreeGrafter"/>
</dbReference>
<evidence type="ECO:0000256" key="1">
    <source>
        <dbReference type="ARBA" id="ARBA00004496"/>
    </source>
</evidence>
<comment type="caution">
    <text evidence="8">The sequence shown here is derived from an EMBL/GenBank/DDBJ whole genome shotgun (WGS) entry which is preliminary data.</text>
</comment>
<dbReference type="GO" id="GO:0071028">
    <property type="term" value="P:nuclear mRNA surveillance"/>
    <property type="evidence" value="ECO:0007669"/>
    <property type="project" value="TreeGrafter"/>
</dbReference>
<keyword evidence="9" id="KW-1185">Reference proteome</keyword>
<feature type="domain" description="Exoribonuclease phosphorolytic" evidence="6">
    <location>
        <begin position="18"/>
        <end position="146"/>
    </location>
</feature>
<dbReference type="GO" id="GO:0071051">
    <property type="term" value="P:poly(A)-dependent snoRNA 3'-end processing"/>
    <property type="evidence" value="ECO:0007669"/>
    <property type="project" value="TreeGrafter"/>
</dbReference>
<dbReference type="Pfam" id="PF01138">
    <property type="entry name" value="RNase_PH"/>
    <property type="match status" value="1"/>
</dbReference>
<evidence type="ECO:0000256" key="4">
    <source>
        <dbReference type="ARBA" id="ARBA00022490"/>
    </source>
</evidence>
<dbReference type="FunFam" id="3.30.230.70:FF:000004">
    <property type="entry name" value="Exosome complex component Rrp41"/>
    <property type="match status" value="1"/>
</dbReference>
<dbReference type="PANTHER" id="PTHR11953">
    <property type="entry name" value="EXOSOME COMPLEX COMPONENT"/>
    <property type="match status" value="1"/>
</dbReference>
<dbReference type="GO" id="GO:0034475">
    <property type="term" value="P:U4 snRNA 3'-end processing"/>
    <property type="evidence" value="ECO:0007669"/>
    <property type="project" value="TreeGrafter"/>
</dbReference>
<dbReference type="EMBL" id="CAJHUC010001158">
    <property type="protein sequence ID" value="CAD7700028.1"/>
    <property type="molecule type" value="Genomic_DNA"/>
</dbReference>
<name>A0A8S1IXS6_9CHLO</name>
<organism evidence="8 9">
    <name type="scientific">Ostreobium quekettii</name>
    <dbReference type="NCBI Taxonomy" id="121088"/>
    <lineage>
        <taxon>Eukaryota</taxon>
        <taxon>Viridiplantae</taxon>
        <taxon>Chlorophyta</taxon>
        <taxon>core chlorophytes</taxon>
        <taxon>Ulvophyceae</taxon>
        <taxon>TCBD clade</taxon>
        <taxon>Bryopsidales</taxon>
        <taxon>Ostreobineae</taxon>
        <taxon>Ostreobiaceae</taxon>
        <taxon>Ostreobium</taxon>
    </lineage>
</organism>
<dbReference type="Gene3D" id="3.30.230.70">
    <property type="entry name" value="GHMP Kinase, N-terminal domain"/>
    <property type="match status" value="1"/>
</dbReference>
<evidence type="ECO:0000256" key="5">
    <source>
        <dbReference type="ARBA" id="ARBA00022835"/>
    </source>
</evidence>
<keyword evidence="4" id="KW-0963">Cytoplasm</keyword>
<dbReference type="InterPro" id="IPR020568">
    <property type="entry name" value="Ribosomal_Su5_D2-typ_SF"/>
</dbReference>
<dbReference type="InterPro" id="IPR050080">
    <property type="entry name" value="RNase_PH"/>
</dbReference>
<evidence type="ECO:0000256" key="3">
    <source>
        <dbReference type="ARBA" id="ARBA00006678"/>
    </source>
</evidence>
<sequence>MEYVTPEGLRTDGRRPRELRKLGCQLGTLESADGSATCEMGFTKVLAAVFGPRDTAGKLHPDRAVVRCQVATAPFSAGERRRRGKRGPLATEQAATIRETLAENIHLELLPRTQIDLYFHVLQADGGILSTCLNAGMLALADAGIPLKDLVGSCTVGYLESTPLLDLNYIEESGGGPLLPMAYQPNMDKILMLQMDKGKLPVETFEVLATLATEGCRAVTGQIRQSLMNHTKQLAVARGSV</sequence>
<reference evidence="8" key="1">
    <citation type="submission" date="2020-12" db="EMBL/GenBank/DDBJ databases">
        <authorList>
            <person name="Iha C."/>
        </authorList>
    </citation>
    <scope>NUCLEOTIDE SEQUENCE</scope>
</reference>
<dbReference type="OrthoDB" id="27298at2759"/>
<dbReference type="GO" id="GO:0005730">
    <property type="term" value="C:nucleolus"/>
    <property type="evidence" value="ECO:0007669"/>
    <property type="project" value="UniProtKB-SubCell"/>
</dbReference>
<protein>
    <submittedName>
        <fullName evidence="8">Uncharacterized protein</fullName>
    </submittedName>
</protein>
<dbReference type="GO" id="GO:0003723">
    <property type="term" value="F:RNA binding"/>
    <property type="evidence" value="ECO:0007669"/>
    <property type="project" value="TreeGrafter"/>
</dbReference>
<comment type="subcellular location">
    <subcellularLocation>
        <location evidence="1">Cytoplasm</location>
    </subcellularLocation>
    <subcellularLocation>
        <location evidence="2">Nucleus</location>
        <location evidence="2">Nucleolus</location>
    </subcellularLocation>
</comment>
<dbReference type="InterPro" id="IPR036345">
    <property type="entry name" value="ExoRNase_PH_dom2_sf"/>
</dbReference>
<comment type="similarity">
    <text evidence="3">Belongs to the RNase PH family.</text>
</comment>
<evidence type="ECO:0000256" key="2">
    <source>
        <dbReference type="ARBA" id="ARBA00004604"/>
    </source>
</evidence>
<dbReference type="InterPro" id="IPR015847">
    <property type="entry name" value="ExoRNase_PH_dom2"/>
</dbReference>
<dbReference type="Proteomes" id="UP000708148">
    <property type="component" value="Unassembled WGS sequence"/>
</dbReference>
<dbReference type="GO" id="GO:0000177">
    <property type="term" value="C:cytoplasmic exosome (RNase complex)"/>
    <property type="evidence" value="ECO:0007669"/>
    <property type="project" value="TreeGrafter"/>
</dbReference>
<dbReference type="InterPro" id="IPR001247">
    <property type="entry name" value="ExoRNase_PH_dom1"/>
</dbReference>
<keyword evidence="5" id="KW-0271">Exosome</keyword>
<dbReference type="SUPFAM" id="SSF54211">
    <property type="entry name" value="Ribosomal protein S5 domain 2-like"/>
    <property type="match status" value="1"/>
</dbReference>
<dbReference type="CDD" id="cd11370">
    <property type="entry name" value="RNase_PH_RRP41"/>
    <property type="match status" value="1"/>
</dbReference>
<evidence type="ECO:0000259" key="7">
    <source>
        <dbReference type="Pfam" id="PF03725"/>
    </source>
</evidence>
<accession>A0A8S1IXS6</accession>
<dbReference type="SUPFAM" id="SSF55666">
    <property type="entry name" value="Ribonuclease PH domain 2-like"/>
    <property type="match status" value="1"/>
</dbReference>
<feature type="domain" description="Exoribonuclease phosphorolytic" evidence="7">
    <location>
        <begin position="149"/>
        <end position="214"/>
    </location>
</feature>
<dbReference type="InterPro" id="IPR027408">
    <property type="entry name" value="PNPase/RNase_PH_dom_sf"/>
</dbReference>
<evidence type="ECO:0000313" key="9">
    <source>
        <dbReference type="Proteomes" id="UP000708148"/>
    </source>
</evidence>
<proteinExistence type="inferred from homology"/>